<reference evidence="4" key="1">
    <citation type="submission" date="2022-07" db="EMBL/GenBank/DDBJ databases">
        <title>Phylogenomic reconstructions and comparative analyses of Kickxellomycotina fungi.</title>
        <authorList>
            <person name="Reynolds N.K."/>
            <person name="Stajich J.E."/>
            <person name="Barry K."/>
            <person name="Grigoriev I.V."/>
            <person name="Crous P."/>
            <person name="Smith M.E."/>
        </authorList>
    </citation>
    <scope>NUCLEOTIDE SEQUENCE</scope>
    <source>
        <strain evidence="4">NRRL 3115</strain>
    </source>
</reference>
<feature type="compositionally biased region" description="Gly residues" evidence="3">
    <location>
        <begin position="553"/>
        <end position="567"/>
    </location>
</feature>
<evidence type="ECO:0000313" key="4">
    <source>
        <dbReference type="EMBL" id="KAJ2669922.1"/>
    </source>
</evidence>
<dbReference type="AlphaFoldDB" id="A0A9W8G333"/>
<protein>
    <submittedName>
        <fullName evidence="4">Anaphase promoting complex subunit 7</fullName>
    </submittedName>
</protein>
<dbReference type="PROSITE" id="PS50005">
    <property type="entry name" value="TPR"/>
    <property type="match status" value="1"/>
</dbReference>
<evidence type="ECO:0000256" key="1">
    <source>
        <dbReference type="ARBA" id="ARBA00022803"/>
    </source>
</evidence>
<dbReference type="OrthoDB" id="308440at2759"/>
<feature type="region of interest" description="Disordered" evidence="3">
    <location>
        <begin position="519"/>
        <end position="567"/>
    </location>
</feature>
<sequence length="567" mass="62853">MSTTQVLLQEIQQLLDCDLGESALQIAELECKPRLSDKNVQPAERLSLLRAYCSCLNSLSQHKTSLRVITEFVSSPVRSQLSSDALEDIARDIANARWRLSEYDLCLAQLRQIPKSHRTAKDLARMAKCAALIQSTDASDFYEELLKVRPNATEAYVYLNSLKNSGKRVEPDASNYHDVVSFTAARSMMLKLDYRGAAEELNRLAWRHGDNAQIRACQATCHYMLNEQRLAKTLYQKARALDPSLVHEMGTYACLLATMSNDPYPVYQLGNELLKIDQARPEGWVAIARYFLMVGQTQEALAIIWRAQTLAPDYAEAYYVEGAIQVASECMEEALEVYLKAHELGRSALTYRGVVDAYVKCGKYKEAFLCAKELAELMPRHAGSLAMVGMVLSHSPESYDKAAKLLEAALDIDKHCTDAIAALASLYVANQQIAEAIGLLEKHLPNNQTDDMYTRYADVLTLANELPKAAVNYTTALTINPDNERAKVGFARVDKLMHPNALGSEDEDEAVVGEEHAEYDHGDAEGVGEDEIGYSEPGEMEGMSSDMRDYDGGGDLGSGGGNSQFYY</sequence>
<dbReference type="PANTHER" id="PTHR12558">
    <property type="entry name" value="CELL DIVISION CYCLE 16,23,27"/>
    <property type="match status" value="1"/>
</dbReference>
<name>A0A9W8G333_9FUNG</name>
<gene>
    <name evidence="4" type="primary">ANAPC7</name>
    <name evidence="4" type="ORF">GGI25_005996</name>
</gene>
<feature type="repeat" description="TPR" evidence="2">
    <location>
        <begin position="450"/>
        <end position="483"/>
    </location>
</feature>
<keyword evidence="1 2" id="KW-0802">TPR repeat</keyword>
<accession>A0A9W8G333</accession>
<dbReference type="SUPFAM" id="SSF48452">
    <property type="entry name" value="TPR-like"/>
    <property type="match status" value="1"/>
</dbReference>
<dbReference type="EMBL" id="JANBTW010000137">
    <property type="protein sequence ID" value="KAJ2669922.1"/>
    <property type="molecule type" value="Genomic_DNA"/>
</dbReference>
<proteinExistence type="predicted"/>
<evidence type="ECO:0000313" key="5">
    <source>
        <dbReference type="Proteomes" id="UP001151518"/>
    </source>
</evidence>
<dbReference type="SMART" id="SM00028">
    <property type="entry name" value="TPR"/>
    <property type="match status" value="5"/>
</dbReference>
<dbReference type="GO" id="GO:0016567">
    <property type="term" value="P:protein ubiquitination"/>
    <property type="evidence" value="ECO:0007669"/>
    <property type="project" value="TreeGrafter"/>
</dbReference>
<organism evidence="4 5">
    <name type="scientific">Coemansia spiralis</name>
    <dbReference type="NCBI Taxonomy" id="417178"/>
    <lineage>
        <taxon>Eukaryota</taxon>
        <taxon>Fungi</taxon>
        <taxon>Fungi incertae sedis</taxon>
        <taxon>Zoopagomycota</taxon>
        <taxon>Kickxellomycotina</taxon>
        <taxon>Kickxellomycetes</taxon>
        <taxon>Kickxellales</taxon>
        <taxon>Kickxellaceae</taxon>
        <taxon>Coemansia</taxon>
    </lineage>
</organism>
<dbReference type="PANTHER" id="PTHR12558:SF36">
    <property type="entry name" value="ANAPHASE-PROMOTING COMPLEX SUBUNIT 7"/>
    <property type="match status" value="1"/>
</dbReference>
<dbReference type="InterPro" id="IPR011990">
    <property type="entry name" value="TPR-like_helical_dom_sf"/>
</dbReference>
<dbReference type="Proteomes" id="UP001151518">
    <property type="component" value="Unassembled WGS sequence"/>
</dbReference>
<evidence type="ECO:0000256" key="2">
    <source>
        <dbReference type="PROSITE-ProRule" id="PRU00339"/>
    </source>
</evidence>
<comment type="caution">
    <text evidence="4">The sequence shown here is derived from an EMBL/GenBank/DDBJ whole genome shotgun (WGS) entry which is preliminary data.</text>
</comment>
<dbReference type="Pfam" id="PF14559">
    <property type="entry name" value="TPR_19"/>
    <property type="match status" value="1"/>
</dbReference>
<dbReference type="GO" id="GO:0045842">
    <property type="term" value="P:positive regulation of mitotic metaphase/anaphase transition"/>
    <property type="evidence" value="ECO:0007669"/>
    <property type="project" value="TreeGrafter"/>
</dbReference>
<evidence type="ECO:0000256" key="3">
    <source>
        <dbReference type="SAM" id="MobiDB-lite"/>
    </source>
</evidence>
<dbReference type="Gene3D" id="1.25.40.10">
    <property type="entry name" value="Tetratricopeptide repeat domain"/>
    <property type="match status" value="1"/>
</dbReference>
<dbReference type="InterPro" id="IPR019734">
    <property type="entry name" value="TPR_rpt"/>
</dbReference>
<dbReference type="GO" id="GO:0005680">
    <property type="term" value="C:anaphase-promoting complex"/>
    <property type="evidence" value="ECO:0007669"/>
    <property type="project" value="TreeGrafter"/>
</dbReference>
<dbReference type="GO" id="GO:0051301">
    <property type="term" value="P:cell division"/>
    <property type="evidence" value="ECO:0007669"/>
    <property type="project" value="TreeGrafter"/>
</dbReference>